<gene>
    <name evidence="2" type="ORF">FOY51_00845</name>
</gene>
<dbReference type="InterPro" id="IPR034660">
    <property type="entry name" value="DinB/YfiT-like"/>
</dbReference>
<evidence type="ECO:0000259" key="1">
    <source>
        <dbReference type="Pfam" id="PF11716"/>
    </source>
</evidence>
<dbReference type="InterPro" id="IPR017517">
    <property type="entry name" value="Maleyloyr_isom"/>
</dbReference>
<evidence type="ECO:0000313" key="3">
    <source>
        <dbReference type="Proteomes" id="UP000322244"/>
    </source>
</evidence>
<dbReference type="InterPro" id="IPR024344">
    <property type="entry name" value="MDMPI_metal-binding"/>
</dbReference>
<organism evidence="2 3">
    <name type="scientific">Antrihabitans cavernicola</name>
    <dbReference type="NCBI Taxonomy" id="2495913"/>
    <lineage>
        <taxon>Bacteria</taxon>
        <taxon>Bacillati</taxon>
        <taxon>Actinomycetota</taxon>
        <taxon>Actinomycetes</taxon>
        <taxon>Mycobacteriales</taxon>
        <taxon>Nocardiaceae</taxon>
        <taxon>Antrihabitans</taxon>
    </lineage>
</organism>
<protein>
    <submittedName>
        <fullName evidence="2">TIGR03086 family protein</fullName>
    </submittedName>
</protein>
<dbReference type="Gene3D" id="1.20.120.450">
    <property type="entry name" value="dinb family like domain"/>
    <property type="match status" value="1"/>
</dbReference>
<sequence>MNTTEIADRYRRLATGFSERVAAVPADSWDAQSPCSEWTAREVLRHVVDGQLEFPSKVGIELPKGPSVDDDPVAAWEYTRTTIQAILDDPAKSEIEYDGGMGKSTLGASIGSFFCVDLVVHGWDIARATGGDETIPPDDIAFVSNFIEGIADMMRGPGAFGPEVETTADADDQTKLLAYLGRSV</sequence>
<name>A0A5A7SIX0_9NOCA</name>
<dbReference type="NCBIfam" id="TIGR03086">
    <property type="entry name" value="TIGR03086 family metal-binding protein"/>
    <property type="match status" value="1"/>
</dbReference>
<dbReference type="SUPFAM" id="SSF109854">
    <property type="entry name" value="DinB/YfiT-like putative metalloenzymes"/>
    <property type="match status" value="1"/>
</dbReference>
<dbReference type="EMBL" id="VLNY01000001">
    <property type="protein sequence ID" value="KAA0024543.1"/>
    <property type="molecule type" value="Genomic_DNA"/>
</dbReference>
<feature type="domain" description="Mycothiol-dependent maleylpyruvate isomerase metal-binding" evidence="1">
    <location>
        <begin position="11"/>
        <end position="126"/>
    </location>
</feature>
<evidence type="ECO:0000313" key="2">
    <source>
        <dbReference type="EMBL" id="KAA0024543.1"/>
    </source>
</evidence>
<dbReference type="RefSeq" id="WP_149428318.1">
    <property type="nucleotide sequence ID" value="NZ_VLNY01000001.1"/>
</dbReference>
<dbReference type="OrthoDB" id="5185819at2"/>
<accession>A0A5A7SIX0</accession>
<dbReference type="GO" id="GO:0046872">
    <property type="term" value="F:metal ion binding"/>
    <property type="evidence" value="ECO:0007669"/>
    <property type="project" value="InterPro"/>
</dbReference>
<comment type="caution">
    <text evidence="2">The sequence shown here is derived from an EMBL/GenBank/DDBJ whole genome shotgun (WGS) entry which is preliminary data.</text>
</comment>
<dbReference type="Pfam" id="PF11716">
    <property type="entry name" value="MDMPI_N"/>
    <property type="match status" value="1"/>
</dbReference>
<reference evidence="2 3" key="1">
    <citation type="submission" date="2019-07" db="EMBL/GenBank/DDBJ databases">
        <title>Rhodococcus cavernicolus sp. nov., isolated from a cave.</title>
        <authorList>
            <person name="Lee S.D."/>
        </authorList>
    </citation>
    <scope>NUCLEOTIDE SEQUENCE [LARGE SCALE GENOMIC DNA]</scope>
    <source>
        <strain evidence="2 3">C1-24</strain>
    </source>
</reference>
<keyword evidence="3" id="KW-1185">Reference proteome</keyword>
<dbReference type="InterPro" id="IPR017520">
    <property type="entry name" value="CHP03086"/>
</dbReference>
<dbReference type="AlphaFoldDB" id="A0A5A7SIX0"/>
<proteinExistence type="predicted"/>
<dbReference type="Proteomes" id="UP000322244">
    <property type="component" value="Unassembled WGS sequence"/>
</dbReference>
<dbReference type="NCBIfam" id="TIGR03083">
    <property type="entry name" value="maleylpyruvate isomerase family mycothiol-dependent enzyme"/>
    <property type="match status" value="1"/>
</dbReference>